<dbReference type="OrthoDB" id="9783873at2"/>
<protein>
    <submittedName>
        <fullName evidence="1">Uncharacterized protein</fullName>
    </submittedName>
</protein>
<comment type="caution">
    <text evidence="1">The sequence shown here is derived from an EMBL/GenBank/DDBJ whole genome shotgun (WGS) entry which is preliminary data.</text>
</comment>
<evidence type="ECO:0000313" key="1">
    <source>
        <dbReference type="EMBL" id="PQB07544.1"/>
    </source>
</evidence>
<reference evidence="1 2" key="1">
    <citation type="submission" date="2016-11" db="EMBL/GenBank/DDBJ databases">
        <title>Trade-off between light-utilization and light-protection in marine flavobacteria.</title>
        <authorList>
            <person name="Kumagai Y."/>
        </authorList>
    </citation>
    <scope>NUCLEOTIDE SEQUENCE [LARGE SCALE GENOMIC DNA]</scope>
    <source>
        <strain evidence="1 2">ATCC 700397</strain>
    </source>
</reference>
<sequence>MLSKSRYLKGLKCTKALWLNKFKRSEAFYSENTKAIFSQGNTAGDLAQQYFPNGELALVSDYPDSKAIARTKELIANGVTTIYEATFATENTLIALDILRPLQGST</sequence>
<dbReference type="EMBL" id="MQUA01000013">
    <property type="protein sequence ID" value="PQB07544.1"/>
    <property type="molecule type" value="Genomic_DNA"/>
</dbReference>
<name>A0A2S7KY10_9FLAO</name>
<dbReference type="AlphaFoldDB" id="A0A2S7KY10"/>
<organism evidence="1 2">
    <name type="scientific">Polaribacter filamentus</name>
    <dbReference type="NCBI Taxonomy" id="53483"/>
    <lineage>
        <taxon>Bacteria</taxon>
        <taxon>Pseudomonadati</taxon>
        <taxon>Bacteroidota</taxon>
        <taxon>Flavobacteriia</taxon>
        <taxon>Flavobacteriales</taxon>
        <taxon>Flavobacteriaceae</taxon>
    </lineage>
</organism>
<dbReference type="Proteomes" id="UP000239522">
    <property type="component" value="Unassembled WGS sequence"/>
</dbReference>
<accession>A0A2S7KY10</accession>
<proteinExistence type="predicted"/>
<evidence type="ECO:0000313" key="2">
    <source>
        <dbReference type="Proteomes" id="UP000239522"/>
    </source>
</evidence>
<keyword evidence="2" id="KW-1185">Reference proteome</keyword>
<dbReference type="RefSeq" id="WP_104809755.1">
    <property type="nucleotide sequence ID" value="NZ_MQUA01000013.1"/>
</dbReference>
<gene>
    <name evidence="1" type="ORF">BST83_10530</name>
</gene>